<dbReference type="HOGENOM" id="CLU_3340056_0_0_9"/>
<dbReference type="KEGG" id="bha:BH0856"/>
<proteinExistence type="predicted"/>
<dbReference type="EMBL" id="BA000004">
    <property type="protein sequence ID" value="BAB04575.1"/>
    <property type="molecule type" value="Genomic_DNA"/>
</dbReference>
<evidence type="ECO:0000313" key="1">
    <source>
        <dbReference type="EMBL" id="BAB04575.1"/>
    </source>
</evidence>
<gene>
    <name evidence="1" type="ordered locus">BH0856</name>
</gene>
<reference evidence="1 2" key="1">
    <citation type="journal article" date="2000" name="Nucleic Acids Res.">
        <title>Complete genome sequence of the alkaliphilic bacterium Bacillus halodurans and genomic sequence comparison with Bacillus subtilis.</title>
        <authorList>
            <person name="Takami H."/>
            <person name="Nakasone K."/>
            <person name="Takaki Y."/>
            <person name="Maeno G."/>
            <person name="Sasaki R."/>
            <person name="Masui N."/>
            <person name="Fuji F."/>
            <person name="Hirama C."/>
            <person name="Nakamura Y."/>
            <person name="Ogasawara N."/>
            <person name="Kuhara S."/>
            <person name="Horikoshi K."/>
        </authorList>
    </citation>
    <scope>NUCLEOTIDE SEQUENCE [LARGE SCALE GENOMIC DNA]</scope>
    <source>
        <strain evidence="2">ATCC BAA-125 / DSM 18197 / FERM 7344 / JCM 9153 / C-125</strain>
    </source>
</reference>
<dbReference type="AlphaFoldDB" id="Q9KEJ6"/>
<evidence type="ECO:0000313" key="2">
    <source>
        <dbReference type="Proteomes" id="UP000001258"/>
    </source>
</evidence>
<sequence>MGLIVSKITRLPRARLQLIGGNRPDGISALAFPAGVS</sequence>
<dbReference type="PIR" id="H83756">
    <property type="entry name" value="H83756"/>
</dbReference>
<keyword evidence="2" id="KW-1185">Reference proteome</keyword>
<accession>Q9KEJ6</accession>
<organism evidence="1 2">
    <name type="scientific">Halalkalibacterium halodurans (strain ATCC BAA-125 / DSM 18197 / FERM 7344 / JCM 9153 / C-125)</name>
    <name type="common">Bacillus halodurans</name>
    <dbReference type="NCBI Taxonomy" id="272558"/>
    <lineage>
        <taxon>Bacteria</taxon>
        <taxon>Bacillati</taxon>
        <taxon>Bacillota</taxon>
        <taxon>Bacilli</taxon>
        <taxon>Bacillales</taxon>
        <taxon>Bacillaceae</taxon>
        <taxon>Halalkalibacterium (ex Joshi et al. 2022)</taxon>
    </lineage>
</organism>
<protein>
    <submittedName>
        <fullName evidence="1">BH0856 protein</fullName>
    </submittedName>
</protein>
<dbReference type="Proteomes" id="UP000001258">
    <property type="component" value="Chromosome"/>
</dbReference>
<name>Q9KEJ6_HALH5</name>